<reference evidence="2" key="2">
    <citation type="submission" date="2021-04" db="EMBL/GenBank/DDBJ databases">
        <authorList>
            <person name="Gilroy R."/>
        </authorList>
    </citation>
    <scope>NUCLEOTIDE SEQUENCE</scope>
    <source>
        <strain evidence="2">Gambia2-208</strain>
    </source>
</reference>
<dbReference type="Pfam" id="PF03374">
    <property type="entry name" value="ANT"/>
    <property type="match status" value="1"/>
</dbReference>
<accession>A0A9D2CL96</accession>
<dbReference type="GO" id="GO:0003677">
    <property type="term" value="F:DNA binding"/>
    <property type="evidence" value="ECO:0007669"/>
    <property type="project" value="InterPro"/>
</dbReference>
<evidence type="ECO:0000313" key="2">
    <source>
        <dbReference type="EMBL" id="HIY88210.1"/>
    </source>
</evidence>
<gene>
    <name evidence="2" type="ORF">H9824_05850</name>
</gene>
<reference evidence="2" key="1">
    <citation type="journal article" date="2021" name="PeerJ">
        <title>Extensive microbial diversity within the chicken gut microbiome revealed by metagenomics and culture.</title>
        <authorList>
            <person name="Gilroy R."/>
            <person name="Ravi A."/>
            <person name="Getino M."/>
            <person name="Pursley I."/>
            <person name="Horton D.L."/>
            <person name="Alikhan N.F."/>
            <person name="Baker D."/>
            <person name="Gharbi K."/>
            <person name="Hall N."/>
            <person name="Watson M."/>
            <person name="Adriaenssens E.M."/>
            <person name="Foster-Nyarko E."/>
            <person name="Jarju S."/>
            <person name="Secka A."/>
            <person name="Antonio M."/>
            <person name="Oren A."/>
            <person name="Chaudhuri R.R."/>
            <person name="La Ragione R."/>
            <person name="Hildebrand F."/>
            <person name="Pallen M.J."/>
        </authorList>
    </citation>
    <scope>NUCLEOTIDE SEQUENCE</scope>
    <source>
        <strain evidence="2">Gambia2-208</strain>
    </source>
</reference>
<dbReference type="InterPro" id="IPR005039">
    <property type="entry name" value="Ant_C"/>
</dbReference>
<dbReference type="Proteomes" id="UP000886851">
    <property type="component" value="Unassembled WGS sequence"/>
</dbReference>
<feature type="domain" description="Bro-N" evidence="1">
    <location>
        <begin position="24"/>
        <end position="136"/>
    </location>
</feature>
<dbReference type="EMBL" id="DXCV01000039">
    <property type="protein sequence ID" value="HIY88210.1"/>
    <property type="molecule type" value="Genomic_DNA"/>
</dbReference>
<protein>
    <submittedName>
        <fullName evidence="2">Phage antirepressor KilAC domain-containing protein</fullName>
    </submittedName>
</protein>
<dbReference type="Pfam" id="PF02498">
    <property type="entry name" value="Bro-N"/>
    <property type="match status" value="1"/>
</dbReference>
<dbReference type="SMART" id="SM01040">
    <property type="entry name" value="Bro-N"/>
    <property type="match status" value="1"/>
</dbReference>
<evidence type="ECO:0000313" key="3">
    <source>
        <dbReference type="Proteomes" id="UP000886851"/>
    </source>
</evidence>
<comment type="caution">
    <text evidence="2">The sequence shown here is derived from an EMBL/GenBank/DDBJ whole genome shotgun (WGS) entry which is preliminary data.</text>
</comment>
<organism evidence="2 3">
    <name type="scientific">Candidatus Bacteroides pullicola</name>
    <dbReference type="NCBI Taxonomy" id="2838475"/>
    <lineage>
        <taxon>Bacteria</taxon>
        <taxon>Pseudomonadati</taxon>
        <taxon>Bacteroidota</taxon>
        <taxon>Bacteroidia</taxon>
        <taxon>Bacteroidales</taxon>
        <taxon>Bacteroidaceae</taxon>
        <taxon>Bacteroides</taxon>
    </lineage>
</organism>
<dbReference type="InterPro" id="IPR003497">
    <property type="entry name" value="BRO_N_domain"/>
</dbReference>
<dbReference type="PANTHER" id="PTHR36180:SF2">
    <property type="entry name" value="BRO FAMILY PROTEIN"/>
    <property type="match status" value="1"/>
</dbReference>
<proteinExistence type="predicted"/>
<sequence length="301" mass="33732">MIDQIINSDYKGSESSPMNVDNGMKLFQSPEFGQVRTVMNGSEVMFCATDVAKCLGYVNPRDAVAKHCKSTGVAKRDVGVQTGSKSDGTPSIQNVKMTFITKGNVIRLVANSTLPQAEKVESWIFDEVIPSVLETGGYIATKQDDTPEEIMARALMIAQDTITKRNERIKQLETDNQRQQVLIEQKDIEITVKDEKIKILAPKGKSYDAIMSSEGLVTTNMIAAFLGISAVKLNKLLCDWGIQYKQSKCYFLTARYKGKGYTKHVPYPYLDNGVQKSREHMYWTEIGRKFVIDLYHSKMAA</sequence>
<name>A0A9D2CL96_9BACE</name>
<evidence type="ECO:0000259" key="1">
    <source>
        <dbReference type="PROSITE" id="PS51750"/>
    </source>
</evidence>
<dbReference type="PROSITE" id="PS51750">
    <property type="entry name" value="BRO_N"/>
    <property type="match status" value="1"/>
</dbReference>
<dbReference type="PANTHER" id="PTHR36180">
    <property type="entry name" value="DNA-BINDING PROTEIN-RELATED-RELATED"/>
    <property type="match status" value="1"/>
</dbReference>
<dbReference type="AlphaFoldDB" id="A0A9D2CL96"/>